<proteinExistence type="predicted"/>
<dbReference type="AlphaFoldDB" id="A0A7J2U253"/>
<protein>
    <submittedName>
        <fullName evidence="1">Uncharacterized protein</fullName>
    </submittedName>
</protein>
<organism evidence="1">
    <name type="scientific">Ignisphaera aggregans</name>
    <dbReference type="NCBI Taxonomy" id="334771"/>
    <lineage>
        <taxon>Archaea</taxon>
        <taxon>Thermoproteota</taxon>
        <taxon>Thermoprotei</taxon>
        <taxon>Desulfurococcales</taxon>
        <taxon>Desulfurococcaceae</taxon>
        <taxon>Ignisphaera</taxon>
    </lineage>
</organism>
<reference evidence="1" key="1">
    <citation type="journal article" date="2020" name="mSystems">
        <title>Genome- and Community-Level Interaction Insights into Carbon Utilization and Element Cycling Functions of Hydrothermarchaeota in Hydrothermal Sediment.</title>
        <authorList>
            <person name="Zhou Z."/>
            <person name="Liu Y."/>
            <person name="Xu W."/>
            <person name="Pan J."/>
            <person name="Luo Z.H."/>
            <person name="Li M."/>
        </authorList>
    </citation>
    <scope>NUCLEOTIDE SEQUENCE [LARGE SCALE GENOMIC DNA]</scope>
    <source>
        <strain evidence="1">SpSt-125</strain>
    </source>
</reference>
<evidence type="ECO:0000313" key="1">
    <source>
        <dbReference type="EMBL" id="HEM66864.1"/>
    </source>
</evidence>
<sequence>MIWGSGKLVKNPQLIMRYVEELKKKGLNASIVVPSHGELELVEKAAKERTDMLKVMEELINYFKNRIDKELAKNIIKEVLGEEVDDDTASYIMSRELAAWVLEIAEILNIIKISNALY</sequence>
<comment type="caution">
    <text evidence="1">The sequence shown here is derived from an EMBL/GenBank/DDBJ whole genome shotgun (WGS) entry which is preliminary data.</text>
</comment>
<gene>
    <name evidence="1" type="ORF">ENO26_04750</name>
</gene>
<accession>A0A7J2U253</accession>
<name>A0A7J2U253_9CREN</name>
<dbReference type="EMBL" id="DSEU01000035">
    <property type="protein sequence ID" value="HEM66864.1"/>
    <property type="molecule type" value="Genomic_DNA"/>
</dbReference>